<dbReference type="EMBL" id="CP147711">
    <property type="protein sequence ID" value="WXC83246.1"/>
    <property type="molecule type" value="Genomic_DNA"/>
</dbReference>
<proteinExistence type="predicted"/>
<dbReference type="RefSeq" id="WP_338821709.1">
    <property type="nucleotide sequence ID" value="NZ_CP147708.1"/>
</dbReference>
<sequence length="239" mass="27052">MTKYLTEFSDFPAADMPAMPQGFEDSSWHNDSCPNFTSAELGLRIWIDYLDPAKREISAGGSRFTLEPADNLDDITDPICTNDWAVILAAVEEERAEITACLAELEKAEGAALHWQLDNKKFAVLEKRGLIKSEGDLLIHPKARKVSELAFTMQQPKDMRVLYMGDNEGPAIMMLNQLIANFNAGRSWYGHDSEENLRLEMESRGWCEGLHSNGHYLVLDLEHAHLMPHPDHPRNETEK</sequence>
<reference evidence="1" key="2">
    <citation type="submission" date="2024-03" db="EMBL/GenBank/DDBJ databases">
        <authorList>
            <person name="Bromfield E.S.P."/>
            <person name="Cloutier S."/>
        </authorList>
    </citation>
    <scope>NUCLEOTIDE SEQUENCE</scope>
    <source>
        <strain evidence="1">5S5</strain>
    </source>
</reference>
<organism evidence="1 2">
    <name type="scientific">Bradyrhizobium septentrionale</name>
    <dbReference type="NCBI Taxonomy" id="1404411"/>
    <lineage>
        <taxon>Bacteria</taxon>
        <taxon>Pseudomonadati</taxon>
        <taxon>Pseudomonadota</taxon>
        <taxon>Alphaproteobacteria</taxon>
        <taxon>Hyphomicrobiales</taxon>
        <taxon>Nitrobacteraceae</taxon>
        <taxon>Bradyrhizobium</taxon>
    </lineage>
</organism>
<reference evidence="1" key="1">
    <citation type="journal article" date="2021" name="Int. J. Syst. Evol. Microbiol.">
        <title>Bradyrhizobium septentrionale sp. nov. (sv. septentrionale) and Bradyrhizobium quebecense sp. nov. (sv. septentrionale) associated with legumes native to Canada possess rearranged symbiosis genes and numerous insertion sequences.</title>
        <authorList>
            <person name="Bromfield E.S.P."/>
            <person name="Cloutier S."/>
        </authorList>
    </citation>
    <scope>NUCLEOTIDE SEQUENCE</scope>
    <source>
        <strain evidence="1">5S5</strain>
    </source>
</reference>
<protein>
    <submittedName>
        <fullName evidence="1">Uncharacterized protein</fullName>
    </submittedName>
</protein>
<accession>A0ABZ2P985</accession>
<name>A0ABZ2P985_9BRAD</name>
<evidence type="ECO:0000313" key="2">
    <source>
        <dbReference type="Proteomes" id="UP001432046"/>
    </source>
</evidence>
<dbReference type="Proteomes" id="UP001432046">
    <property type="component" value="Chromosome"/>
</dbReference>
<keyword evidence="2" id="KW-1185">Reference proteome</keyword>
<evidence type="ECO:0000313" key="1">
    <source>
        <dbReference type="EMBL" id="WXC83246.1"/>
    </source>
</evidence>
<gene>
    <name evidence="1" type="ORF">WDK88_17540</name>
</gene>